<comment type="similarity">
    <text evidence="7">Belongs to the SOSEKI family.</text>
</comment>
<dbReference type="Proteomes" id="UP000734854">
    <property type="component" value="Unassembled WGS sequence"/>
</dbReference>
<sequence length="563" mass="63107">MKLFAVTFQSSKGRSLQRREREMEARTRRYAPQASPERTKVWTEPPPKFSSQQQQQQQHGSKVPVVYYLCRNRHLEHPHFMEVPLSSSDGLYLKDVIDRLNLLRGRKMATMYSWSCKRSYKNGFVWHDLSEDDLIFPVQGNEYVLKGSELLDQTPPDRNSEGVSNTKIQNPRRPLQDPPPICRKVQEASGSLSPTTVVVIKEAKMAPLPVQPSPVQGDDQSLPTRRSVSSPGYDTRSAPSSPAEYRICKPIKPEDGSTETEDDRGGRTCESNVRVVGVSTDDKPRCTDSDESRSEHSVCLKEEPEIVKVERSPPPTYSSASSSCGKMNTLECLMRDEASKRFNCEIVEEEVFFPTETKLKATNMLMHLITCGSISVKDHYSFGFVPSYKPKLVNVNLTPPMFANSMIPGKIDCLSESQREISLGFKKKEHTRKRSIKTNKNKETTGEGAPNGNQSPSFDENRSCNMAYFRGDEDKVADSTQSTCLPRTQIIPSGKHSRNDIISTSAGPEICKSSPCSSSNGGSRRILDSSSIKGSSSRRLESFREEQEKMITIEESLLLELGL</sequence>
<comment type="subcellular location">
    <subcellularLocation>
        <location evidence="1">Cell membrane</location>
        <topology evidence="1">Peripheral membrane protein</topology>
        <orientation evidence="1">Cytoplasmic side</orientation>
    </subcellularLocation>
</comment>
<dbReference type="PIRSF" id="PIRSF031043">
    <property type="entry name" value="UCP031043"/>
    <property type="match status" value="1"/>
</dbReference>
<dbReference type="InterPro" id="IPR010369">
    <property type="entry name" value="SOK"/>
</dbReference>
<evidence type="ECO:0000256" key="9">
    <source>
        <dbReference type="SAM" id="MobiDB-lite"/>
    </source>
</evidence>
<gene>
    <name evidence="11" type="ORF">ZIOFF_019326</name>
</gene>
<feature type="region of interest" description="Disordered" evidence="9">
    <location>
        <begin position="149"/>
        <end position="188"/>
    </location>
</feature>
<evidence type="ECO:0000313" key="12">
    <source>
        <dbReference type="Proteomes" id="UP000734854"/>
    </source>
</evidence>
<name>A0A8J5HHM0_ZINOF</name>
<keyword evidence="3" id="KW-1003">Cell membrane</keyword>
<proteinExistence type="inferred from homology"/>
<dbReference type="GO" id="GO:0051302">
    <property type="term" value="P:regulation of cell division"/>
    <property type="evidence" value="ECO:0007669"/>
    <property type="project" value="UniProtKB-ARBA"/>
</dbReference>
<keyword evidence="2" id="KW-0217">Developmental protein</keyword>
<dbReference type="InterPro" id="IPR048351">
    <property type="entry name" value="SOK_DIX"/>
</dbReference>
<feature type="compositionally biased region" description="Polar residues" evidence="9">
    <location>
        <begin position="218"/>
        <end position="240"/>
    </location>
</feature>
<evidence type="ECO:0000259" key="10">
    <source>
        <dbReference type="Pfam" id="PF06136"/>
    </source>
</evidence>
<feature type="compositionally biased region" description="Low complexity" evidence="9">
    <location>
        <begin position="513"/>
        <end position="537"/>
    </location>
</feature>
<accession>A0A8J5HHM0</accession>
<dbReference type="EMBL" id="JACMSC010000005">
    <property type="protein sequence ID" value="KAG6522188.1"/>
    <property type="molecule type" value="Genomic_DNA"/>
</dbReference>
<dbReference type="GO" id="GO:0051258">
    <property type="term" value="P:protein polymerization"/>
    <property type="evidence" value="ECO:0007669"/>
    <property type="project" value="UniProtKB-ARBA"/>
</dbReference>
<evidence type="ECO:0000256" key="3">
    <source>
        <dbReference type="ARBA" id="ARBA00022475"/>
    </source>
</evidence>
<dbReference type="InterPro" id="IPR021182">
    <property type="entry name" value="SOK_magnoliopsida"/>
</dbReference>
<dbReference type="PANTHER" id="PTHR31083">
    <property type="entry name" value="UPSTREAM OF FLC PROTEIN (DUF966)"/>
    <property type="match status" value="1"/>
</dbReference>
<evidence type="ECO:0000256" key="7">
    <source>
        <dbReference type="ARBA" id="ARBA00024211"/>
    </source>
</evidence>
<feature type="region of interest" description="Disordered" evidence="9">
    <location>
        <begin position="209"/>
        <end position="269"/>
    </location>
</feature>
<keyword evidence="4" id="KW-0132">Cell division</keyword>
<evidence type="ECO:0000313" key="11">
    <source>
        <dbReference type="EMBL" id="KAG6522188.1"/>
    </source>
</evidence>
<keyword evidence="5" id="KW-0472">Membrane</keyword>
<keyword evidence="12" id="KW-1185">Reference proteome</keyword>
<reference evidence="11 12" key="1">
    <citation type="submission" date="2020-08" db="EMBL/GenBank/DDBJ databases">
        <title>Plant Genome Project.</title>
        <authorList>
            <person name="Zhang R.-G."/>
        </authorList>
    </citation>
    <scope>NUCLEOTIDE SEQUENCE [LARGE SCALE GENOMIC DNA]</scope>
    <source>
        <tissue evidence="11">Rhizome</tissue>
    </source>
</reference>
<feature type="region of interest" description="Disordered" evidence="9">
    <location>
        <begin position="424"/>
        <end position="462"/>
    </location>
</feature>
<feature type="compositionally biased region" description="Basic and acidic residues" evidence="9">
    <location>
        <begin position="17"/>
        <end position="27"/>
    </location>
</feature>
<evidence type="ECO:0000256" key="4">
    <source>
        <dbReference type="ARBA" id="ARBA00022618"/>
    </source>
</evidence>
<feature type="compositionally biased region" description="Basic residues" evidence="9">
    <location>
        <begin position="425"/>
        <end position="439"/>
    </location>
</feature>
<feature type="domain" description="SOSEKI DIX-like" evidence="10">
    <location>
        <begin position="63"/>
        <end position="151"/>
    </location>
</feature>
<comment type="caution">
    <text evidence="11">The sequence shown here is derived from an EMBL/GenBank/DDBJ whole genome shotgun (WGS) entry which is preliminary data.</text>
</comment>
<evidence type="ECO:0000256" key="2">
    <source>
        <dbReference type="ARBA" id="ARBA00022473"/>
    </source>
</evidence>
<dbReference type="Pfam" id="PF06136">
    <property type="entry name" value="SOK"/>
    <property type="match status" value="1"/>
</dbReference>
<evidence type="ECO:0000256" key="8">
    <source>
        <dbReference type="ARBA" id="ARBA00046534"/>
    </source>
</evidence>
<feature type="region of interest" description="Disordered" evidence="9">
    <location>
        <begin position="1"/>
        <end position="60"/>
    </location>
</feature>
<dbReference type="GO" id="GO:0090708">
    <property type="term" value="P:specification of plant organ axis polarity"/>
    <property type="evidence" value="ECO:0007669"/>
    <property type="project" value="UniProtKB-ARBA"/>
</dbReference>
<evidence type="ECO:0000256" key="5">
    <source>
        <dbReference type="ARBA" id="ARBA00023136"/>
    </source>
</evidence>
<organism evidence="11 12">
    <name type="scientific">Zingiber officinale</name>
    <name type="common">Ginger</name>
    <name type="synonym">Amomum zingiber</name>
    <dbReference type="NCBI Taxonomy" id="94328"/>
    <lineage>
        <taxon>Eukaryota</taxon>
        <taxon>Viridiplantae</taxon>
        <taxon>Streptophyta</taxon>
        <taxon>Embryophyta</taxon>
        <taxon>Tracheophyta</taxon>
        <taxon>Spermatophyta</taxon>
        <taxon>Magnoliopsida</taxon>
        <taxon>Liliopsida</taxon>
        <taxon>Zingiberales</taxon>
        <taxon>Zingiberaceae</taxon>
        <taxon>Zingiber</taxon>
    </lineage>
</organism>
<protein>
    <recommendedName>
        <fullName evidence="10">SOSEKI DIX-like domain-containing protein</fullName>
    </recommendedName>
</protein>
<dbReference type="PANTHER" id="PTHR31083:SF6">
    <property type="entry name" value="PROTEIN SOSEKI 3"/>
    <property type="match status" value="1"/>
</dbReference>
<dbReference type="GO" id="GO:0005886">
    <property type="term" value="C:plasma membrane"/>
    <property type="evidence" value="ECO:0007669"/>
    <property type="project" value="UniProtKB-SubCell"/>
</dbReference>
<comment type="subunit">
    <text evidence="8">Homodimer. Forms long polymer filaments with other SOKs proteins polymers (e.g. SOK1, SOK2, SOK3 and SOK4) crucial for polar localization and biological activity. Binds to ANGUSTIFOLIA (AN).</text>
</comment>
<evidence type="ECO:0000256" key="6">
    <source>
        <dbReference type="ARBA" id="ARBA00023306"/>
    </source>
</evidence>
<dbReference type="AlphaFoldDB" id="A0A8J5HHM0"/>
<dbReference type="GO" id="GO:0051301">
    <property type="term" value="P:cell division"/>
    <property type="evidence" value="ECO:0007669"/>
    <property type="project" value="UniProtKB-KW"/>
</dbReference>
<evidence type="ECO:0000256" key="1">
    <source>
        <dbReference type="ARBA" id="ARBA00004413"/>
    </source>
</evidence>
<keyword evidence="6" id="KW-0131">Cell cycle</keyword>
<dbReference type="GO" id="GO:2000067">
    <property type="term" value="P:regulation of root morphogenesis"/>
    <property type="evidence" value="ECO:0007669"/>
    <property type="project" value="UniProtKB-ARBA"/>
</dbReference>
<feature type="region of interest" description="Disordered" evidence="9">
    <location>
        <begin position="489"/>
        <end position="542"/>
    </location>
</feature>